<dbReference type="Proteomes" id="UP000008720">
    <property type="component" value="Chromosome"/>
</dbReference>
<dbReference type="HOGENOM" id="CLU_204654_0_0_10"/>
<keyword evidence="1" id="KW-0175">Coiled coil</keyword>
<dbReference type="Pfam" id="PF20027">
    <property type="entry name" value="DUF6435"/>
    <property type="match status" value="1"/>
</dbReference>
<dbReference type="EMBL" id="CP002349">
    <property type="protein sequence ID" value="ADR20752.1"/>
    <property type="molecule type" value="Genomic_DNA"/>
</dbReference>
<evidence type="ECO:0000313" key="3">
    <source>
        <dbReference type="Proteomes" id="UP000008720"/>
    </source>
</evidence>
<proteinExistence type="predicted"/>
<dbReference type="KEGG" id="mtt:Ftrac_0750"/>
<dbReference type="eggNOG" id="ENOG5033BNC">
    <property type="taxonomic scope" value="Bacteria"/>
</dbReference>
<protein>
    <recommendedName>
        <fullName evidence="4">Lacal_2735 family protein</fullName>
    </recommendedName>
</protein>
<dbReference type="STRING" id="643867.Ftrac_0750"/>
<dbReference type="NCBIfam" id="NF033487">
    <property type="entry name" value="Lacal_2735_fam"/>
    <property type="match status" value="1"/>
</dbReference>
<keyword evidence="3" id="KW-1185">Reference proteome</keyword>
<organism evidence="2 3">
    <name type="scientific">Marivirga tractuosa (strain ATCC 23168 / DSM 4126 / NBRC 15989 / NCIMB 1408 / VKM B-1430 / H-43)</name>
    <name type="common">Microscilla tractuosa</name>
    <name type="synonym">Flexibacter tractuosus</name>
    <dbReference type="NCBI Taxonomy" id="643867"/>
    <lineage>
        <taxon>Bacteria</taxon>
        <taxon>Pseudomonadati</taxon>
        <taxon>Bacteroidota</taxon>
        <taxon>Cytophagia</taxon>
        <taxon>Cytophagales</taxon>
        <taxon>Marivirgaceae</taxon>
        <taxon>Marivirga</taxon>
    </lineage>
</organism>
<sequence>MFGLFKKKSEKEKLNDQYKKLLAEYHKLSTIDRKKADQKMAEAEEVAKKMDAINE</sequence>
<gene>
    <name evidence="2" type="ordered locus">Ftrac_0750</name>
</gene>
<dbReference type="OrthoDB" id="1123018at2"/>
<dbReference type="AlphaFoldDB" id="E4TS01"/>
<accession>E4TS01</accession>
<evidence type="ECO:0000313" key="2">
    <source>
        <dbReference type="EMBL" id="ADR20752.1"/>
    </source>
</evidence>
<reference evidence="2 3" key="1">
    <citation type="journal article" date="2011" name="Stand. Genomic Sci.">
        <title>Complete genome sequence of Marivirga tractuosa type strain (H-43).</title>
        <authorList>
            <person name="Pagani I."/>
            <person name="Chertkov O."/>
            <person name="Lapidus A."/>
            <person name="Lucas S."/>
            <person name="Del Rio T.G."/>
            <person name="Tice H."/>
            <person name="Copeland A."/>
            <person name="Cheng J.F."/>
            <person name="Nolan M."/>
            <person name="Saunders E."/>
            <person name="Pitluck S."/>
            <person name="Held B."/>
            <person name="Goodwin L."/>
            <person name="Liolios K."/>
            <person name="Ovchinikova G."/>
            <person name="Ivanova N."/>
            <person name="Mavromatis K."/>
            <person name="Pati A."/>
            <person name="Chen A."/>
            <person name="Palaniappan K."/>
            <person name="Land M."/>
            <person name="Hauser L."/>
            <person name="Jeffries C.D."/>
            <person name="Detter J.C."/>
            <person name="Han C."/>
            <person name="Tapia R."/>
            <person name="Ngatchou-Djao O.D."/>
            <person name="Rohde M."/>
            <person name="Goker M."/>
            <person name="Spring S."/>
            <person name="Sikorski J."/>
            <person name="Woyke T."/>
            <person name="Bristow J."/>
            <person name="Eisen J.A."/>
            <person name="Markowitz V."/>
            <person name="Hugenholtz P."/>
            <person name="Klenk H.P."/>
            <person name="Kyrpides N.C."/>
        </authorList>
    </citation>
    <scope>NUCLEOTIDE SEQUENCE [LARGE SCALE GENOMIC DNA]</scope>
    <source>
        <strain evidence="3">ATCC 23168 / DSM 4126 / NBRC 15989 / NCIMB 1408 / VKM B-1430 / H-43</strain>
    </source>
</reference>
<feature type="coiled-coil region" evidence="1">
    <location>
        <begin position="4"/>
        <end position="53"/>
    </location>
</feature>
<name>E4TS01_MARTH</name>
<dbReference type="InterPro" id="IPR045493">
    <property type="entry name" value="DUF6435"/>
</dbReference>
<evidence type="ECO:0008006" key="4">
    <source>
        <dbReference type="Google" id="ProtNLM"/>
    </source>
</evidence>
<evidence type="ECO:0000256" key="1">
    <source>
        <dbReference type="SAM" id="Coils"/>
    </source>
</evidence>
<dbReference type="RefSeq" id="WP_013452903.1">
    <property type="nucleotide sequence ID" value="NC_014759.1"/>
</dbReference>